<dbReference type="SUPFAM" id="SSF49562">
    <property type="entry name" value="C2 domain (Calcium/lipid-binding domain, CaLB)"/>
    <property type="match status" value="1"/>
</dbReference>
<dbReference type="InterPro" id="IPR002921">
    <property type="entry name" value="Fungal_lipase-type"/>
</dbReference>
<dbReference type="Proteomes" id="UP001165080">
    <property type="component" value="Unassembled WGS sequence"/>
</dbReference>
<dbReference type="Pfam" id="PF00168">
    <property type="entry name" value="C2"/>
    <property type="match status" value="1"/>
</dbReference>
<keyword evidence="3" id="KW-1185">Reference proteome</keyword>
<gene>
    <name evidence="2" type="primary">PLEST011958</name>
    <name evidence="2" type="ORF">PLESTB_000166500</name>
</gene>
<evidence type="ECO:0000313" key="3">
    <source>
        <dbReference type="Proteomes" id="UP001165080"/>
    </source>
</evidence>
<dbReference type="InterPro" id="IPR000008">
    <property type="entry name" value="C2_dom"/>
</dbReference>
<evidence type="ECO:0000259" key="1">
    <source>
        <dbReference type="PROSITE" id="PS50004"/>
    </source>
</evidence>
<dbReference type="OrthoDB" id="430884at2759"/>
<dbReference type="InterPro" id="IPR035892">
    <property type="entry name" value="C2_domain_sf"/>
</dbReference>
<sequence>MSSDGIGRGFDLCTALPLAKTAFAAYNTPIDKQASQNYDIKDVTVSFVDRTFLMDNFYGLLDIKIHRAAKLRASGFFNAPPNAFAVLSAEWPSLCARTRARRFTSTTKSTDPIWETATLRAPIRDPASDKLHVQLYDKDMRDQELGSAVLRLSDLVGKPEQLITLQLSGLGANQAATSTVTLSCRLRSFAQCSAGDLDSVSLVDTVPPEQQPGEGAAEGIADAFKIMGAGGDNNSVSQKPVYSWDDVCRVAGGEAAEELLPLVFLECWDTDTQAWLFRNVTRRKLVLAFRGTEKMRDWMTNFQLIPAKPHELLASRPKPTSGEVQVHNGFLGAYRSVRKAMNAIVQTVTGGLAQPPDRAWRLLVTGHSLGGALATLAAYDLAVQRWEYEQQTKRPTDVSLVMYNFGSPRVGNKAFMEDFNALLPNAWRLTNKLDVVTSVPTLGIHVGTAVQLGPQDRLMFNPPEVPPWDKIRSGQGVNEHLDYLSTFFRAVQATLLQAPKPLSRL</sequence>
<dbReference type="AlphaFoldDB" id="A0A9W6BC61"/>
<reference evidence="2 3" key="1">
    <citation type="journal article" date="2023" name="Commun. Biol.">
        <title>Reorganization of the ancestral sex-determining regions during the evolution of trioecy in Pleodorina starrii.</title>
        <authorList>
            <person name="Takahashi K."/>
            <person name="Suzuki S."/>
            <person name="Kawai-Toyooka H."/>
            <person name="Yamamoto K."/>
            <person name="Hamaji T."/>
            <person name="Ootsuki R."/>
            <person name="Yamaguchi H."/>
            <person name="Kawachi M."/>
            <person name="Higashiyama T."/>
            <person name="Nozaki H."/>
        </authorList>
    </citation>
    <scope>NUCLEOTIDE SEQUENCE [LARGE SCALE GENOMIC DNA]</scope>
    <source>
        <strain evidence="2 3">NIES-4479</strain>
    </source>
</reference>
<dbReference type="CDD" id="cd00519">
    <property type="entry name" value="Lipase_3"/>
    <property type="match status" value="1"/>
</dbReference>
<dbReference type="Gene3D" id="3.40.50.1820">
    <property type="entry name" value="alpha/beta hydrolase"/>
    <property type="match status" value="1"/>
</dbReference>
<protein>
    <recommendedName>
        <fullName evidence="1">C2 domain-containing protein</fullName>
    </recommendedName>
</protein>
<dbReference type="PANTHER" id="PTHR47759">
    <property type="entry name" value="OS04G0509100 PROTEIN"/>
    <property type="match status" value="1"/>
</dbReference>
<accession>A0A9W6BC61</accession>
<dbReference type="GO" id="GO:0006629">
    <property type="term" value="P:lipid metabolic process"/>
    <property type="evidence" value="ECO:0007669"/>
    <property type="project" value="InterPro"/>
</dbReference>
<proteinExistence type="predicted"/>
<dbReference type="PANTHER" id="PTHR47759:SF2">
    <property type="entry name" value="TRIGLYCERIDE LIPASE"/>
    <property type="match status" value="1"/>
</dbReference>
<dbReference type="Gene3D" id="2.60.40.150">
    <property type="entry name" value="C2 domain"/>
    <property type="match status" value="1"/>
</dbReference>
<dbReference type="InterPro" id="IPR029058">
    <property type="entry name" value="AB_hydrolase_fold"/>
</dbReference>
<organism evidence="2 3">
    <name type="scientific">Pleodorina starrii</name>
    <dbReference type="NCBI Taxonomy" id="330485"/>
    <lineage>
        <taxon>Eukaryota</taxon>
        <taxon>Viridiplantae</taxon>
        <taxon>Chlorophyta</taxon>
        <taxon>core chlorophytes</taxon>
        <taxon>Chlorophyceae</taxon>
        <taxon>CS clade</taxon>
        <taxon>Chlamydomonadales</taxon>
        <taxon>Volvocaceae</taxon>
        <taxon>Pleodorina</taxon>
    </lineage>
</organism>
<dbReference type="SMART" id="SM00239">
    <property type="entry name" value="C2"/>
    <property type="match status" value="1"/>
</dbReference>
<dbReference type="EMBL" id="BRXU01000002">
    <property type="protein sequence ID" value="GLC48952.1"/>
    <property type="molecule type" value="Genomic_DNA"/>
</dbReference>
<dbReference type="PROSITE" id="PS50004">
    <property type="entry name" value="C2"/>
    <property type="match status" value="1"/>
</dbReference>
<evidence type="ECO:0000313" key="2">
    <source>
        <dbReference type="EMBL" id="GLC48952.1"/>
    </source>
</evidence>
<name>A0A9W6BC61_9CHLO</name>
<feature type="domain" description="C2" evidence="1">
    <location>
        <begin position="42"/>
        <end position="165"/>
    </location>
</feature>
<dbReference type="Pfam" id="PF01764">
    <property type="entry name" value="Lipase_3"/>
    <property type="match status" value="1"/>
</dbReference>
<dbReference type="SUPFAM" id="SSF53474">
    <property type="entry name" value="alpha/beta-Hydrolases"/>
    <property type="match status" value="1"/>
</dbReference>
<comment type="caution">
    <text evidence="2">The sequence shown here is derived from an EMBL/GenBank/DDBJ whole genome shotgun (WGS) entry which is preliminary data.</text>
</comment>